<dbReference type="GO" id="GO:0000302">
    <property type="term" value="P:response to reactive oxygen species"/>
    <property type="evidence" value="ECO:0007669"/>
    <property type="project" value="TreeGrafter"/>
</dbReference>
<feature type="chain" id="PRO_5025721299" evidence="3">
    <location>
        <begin position="20"/>
        <end position="184"/>
    </location>
</feature>
<comment type="similarity">
    <text evidence="1 3 4">Belongs to the calycin superfamily. Lipocalin family.</text>
</comment>
<dbReference type="InterPro" id="IPR022271">
    <property type="entry name" value="Lipocalin_ApoD"/>
</dbReference>
<dbReference type="GO" id="GO:0006629">
    <property type="term" value="P:lipid metabolic process"/>
    <property type="evidence" value="ECO:0007669"/>
    <property type="project" value="TreeGrafter"/>
</dbReference>
<evidence type="ECO:0000256" key="4">
    <source>
        <dbReference type="RuleBase" id="RU003695"/>
    </source>
</evidence>
<accession>A0A3G5APJ1</accession>
<sequence length="184" mass="20709">MKTIFALCVLAIAFASVFAFTRPGKCPKPTGPSQSFDLERFLGTWYQIETSQTDFSHDTHCTQANYKLDSKTGKVAIDTTGVEYKTNAKIVDTSTLHSTDKSNVFTIGFLPFIKPTKYWVADTDYNNYALVVECTNFAGIFYTANAWILSRNSTLDDGIVRDMKSKLYYGPFGEIDFKFTIQDC</sequence>
<dbReference type="InterPro" id="IPR000566">
    <property type="entry name" value="Lipocln_cytosolic_FA-bd_dom"/>
</dbReference>
<dbReference type="EMBL" id="MH979801">
    <property type="protein sequence ID" value="AYV89256.1"/>
    <property type="molecule type" value="mRNA"/>
</dbReference>
<proteinExistence type="evidence at transcript level"/>
<dbReference type="AlphaFoldDB" id="A0A3G5APJ1"/>
<dbReference type="PIRSF" id="PIRSF036893">
    <property type="entry name" value="Lipocalin_ApoD"/>
    <property type="match status" value="1"/>
</dbReference>
<dbReference type="InterPro" id="IPR022272">
    <property type="entry name" value="Lipocalin_CS"/>
</dbReference>
<keyword evidence="2" id="KW-1015">Disulfide bond</keyword>
<name>A0A3G5APJ1_9ACAR</name>
<keyword evidence="3" id="KW-0732">Signal</keyword>
<dbReference type="InterPro" id="IPR003057">
    <property type="entry name" value="Invtbrt_color"/>
</dbReference>
<dbReference type="GO" id="GO:0031409">
    <property type="term" value="F:pigment binding"/>
    <property type="evidence" value="ECO:0007669"/>
    <property type="project" value="InterPro"/>
</dbReference>
<evidence type="ECO:0000313" key="6">
    <source>
        <dbReference type="EMBL" id="AYV89256.1"/>
    </source>
</evidence>
<evidence type="ECO:0000256" key="2">
    <source>
        <dbReference type="ARBA" id="ARBA00023157"/>
    </source>
</evidence>
<organism evidence="6">
    <name type="scientific">Tetranychus evansi</name>
    <name type="common">red spider mite</name>
    <dbReference type="NCBI Taxonomy" id="178897"/>
    <lineage>
        <taxon>Eukaryota</taxon>
        <taxon>Metazoa</taxon>
        <taxon>Ecdysozoa</taxon>
        <taxon>Arthropoda</taxon>
        <taxon>Chelicerata</taxon>
        <taxon>Arachnida</taxon>
        <taxon>Acari</taxon>
        <taxon>Acariformes</taxon>
        <taxon>Trombidiformes</taxon>
        <taxon>Prostigmata</taxon>
        <taxon>Eleutherengona</taxon>
        <taxon>Raphignathae</taxon>
        <taxon>Tetranychoidea</taxon>
        <taxon>Tetranychidae</taxon>
        <taxon>Tetranychus</taxon>
    </lineage>
</organism>
<dbReference type="InterPro" id="IPR012674">
    <property type="entry name" value="Calycin"/>
</dbReference>
<evidence type="ECO:0000256" key="3">
    <source>
        <dbReference type="PIRNR" id="PIRNR036893"/>
    </source>
</evidence>
<protein>
    <submittedName>
        <fullName evidence="6">Apolipo D-like</fullName>
    </submittedName>
</protein>
<dbReference type="SUPFAM" id="SSF50814">
    <property type="entry name" value="Lipocalins"/>
    <property type="match status" value="1"/>
</dbReference>
<dbReference type="Gene3D" id="2.40.128.20">
    <property type="match status" value="1"/>
</dbReference>
<dbReference type="PROSITE" id="PS00213">
    <property type="entry name" value="LIPOCALIN"/>
    <property type="match status" value="1"/>
</dbReference>
<feature type="signal peptide" evidence="3">
    <location>
        <begin position="1"/>
        <end position="19"/>
    </location>
</feature>
<reference evidence="6" key="1">
    <citation type="submission" date="2018-09" db="EMBL/GenBank/DDBJ databases">
        <title>Identification of saliva proteins of spider mite Tetranychus evansi by transcriptome and LC-MS/MS approach.</title>
        <authorList>
            <person name="Huang H.-J."/>
            <person name="Cui J.-R."/>
            <person name="Hong X.-Y."/>
        </authorList>
    </citation>
    <scope>NUCLEOTIDE SEQUENCE</scope>
</reference>
<evidence type="ECO:0000259" key="5">
    <source>
        <dbReference type="Pfam" id="PF00061"/>
    </source>
</evidence>
<dbReference type="GO" id="GO:0005737">
    <property type="term" value="C:cytoplasm"/>
    <property type="evidence" value="ECO:0007669"/>
    <property type="project" value="TreeGrafter"/>
</dbReference>
<dbReference type="PANTHER" id="PTHR10612:SF34">
    <property type="entry name" value="APOLIPOPROTEIN D"/>
    <property type="match status" value="1"/>
</dbReference>
<dbReference type="Pfam" id="PF00061">
    <property type="entry name" value="Lipocalin"/>
    <property type="match status" value="1"/>
</dbReference>
<feature type="domain" description="Lipocalin/cytosolic fatty-acid binding" evidence="5">
    <location>
        <begin position="43"/>
        <end position="162"/>
    </location>
</feature>
<dbReference type="PANTHER" id="PTHR10612">
    <property type="entry name" value="APOLIPOPROTEIN D"/>
    <property type="match status" value="1"/>
</dbReference>
<dbReference type="PRINTS" id="PR01273">
    <property type="entry name" value="INVTBRTCOLOR"/>
</dbReference>
<evidence type="ECO:0000256" key="1">
    <source>
        <dbReference type="ARBA" id="ARBA00006889"/>
    </source>
</evidence>